<feature type="compositionally biased region" description="Basic and acidic residues" evidence="7">
    <location>
        <begin position="79"/>
        <end position="93"/>
    </location>
</feature>
<feature type="region of interest" description="Disordered" evidence="7">
    <location>
        <begin position="47"/>
        <end position="301"/>
    </location>
</feature>
<dbReference type="Pfam" id="PF05104">
    <property type="entry name" value="Rib_recp_KP_reg"/>
    <property type="match status" value="1"/>
</dbReference>
<dbReference type="PANTHER" id="PTHR18864">
    <property type="entry name" value="KINECTIN"/>
    <property type="match status" value="1"/>
</dbReference>
<feature type="coiled-coil region" evidence="6">
    <location>
        <begin position="549"/>
        <end position="797"/>
    </location>
</feature>
<comment type="caution">
    <text evidence="10">The sequence shown here is derived from an EMBL/GenBank/DDBJ whole genome shotgun (WGS) entry which is preliminary data.</text>
</comment>
<evidence type="ECO:0000256" key="2">
    <source>
        <dbReference type="ARBA" id="ARBA00022692"/>
    </source>
</evidence>
<dbReference type="PANTHER" id="PTHR18864:SF1">
    <property type="entry name" value="KINECTIN"/>
    <property type="match status" value="1"/>
</dbReference>
<keyword evidence="2 8" id="KW-0812">Transmembrane</keyword>
<feature type="transmembrane region" description="Helical" evidence="8">
    <location>
        <begin position="12"/>
        <end position="31"/>
    </location>
</feature>
<evidence type="ECO:0000256" key="3">
    <source>
        <dbReference type="ARBA" id="ARBA00022824"/>
    </source>
</evidence>
<dbReference type="InterPro" id="IPR007794">
    <property type="entry name" value="Rib_rcpt_KP"/>
</dbReference>
<keyword evidence="5 8" id="KW-0472">Membrane</keyword>
<feature type="compositionally biased region" description="Basic and acidic residues" evidence="7">
    <location>
        <begin position="211"/>
        <end position="225"/>
    </location>
</feature>
<feature type="compositionally biased region" description="Basic residues" evidence="7">
    <location>
        <begin position="120"/>
        <end position="129"/>
    </location>
</feature>
<evidence type="ECO:0000313" key="11">
    <source>
        <dbReference type="Proteomes" id="UP001152622"/>
    </source>
</evidence>
<comment type="subcellular location">
    <subcellularLocation>
        <location evidence="1">Endoplasmic reticulum membrane</location>
        <topology evidence="1">Single-pass membrane protein</topology>
    </subcellularLocation>
</comment>
<keyword evidence="6" id="KW-0175">Coiled coil</keyword>
<feature type="coiled-coil region" evidence="6">
    <location>
        <begin position="937"/>
        <end position="964"/>
    </location>
</feature>
<accession>A0A9Q1FE89</accession>
<feature type="compositionally biased region" description="Pro residues" evidence="7">
    <location>
        <begin position="168"/>
        <end position="178"/>
    </location>
</feature>
<feature type="compositionally biased region" description="Basic residues" evidence="7">
    <location>
        <begin position="241"/>
        <end position="250"/>
    </location>
</feature>
<dbReference type="InterPro" id="IPR024854">
    <property type="entry name" value="Kinectin"/>
</dbReference>
<dbReference type="Proteomes" id="UP001152622">
    <property type="component" value="Chromosome 6"/>
</dbReference>
<evidence type="ECO:0000256" key="4">
    <source>
        <dbReference type="ARBA" id="ARBA00022989"/>
    </source>
</evidence>
<dbReference type="GO" id="GO:0005789">
    <property type="term" value="C:endoplasmic reticulum membrane"/>
    <property type="evidence" value="ECO:0007669"/>
    <property type="project" value="UniProtKB-SubCell"/>
</dbReference>
<dbReference type="AlphaFoldDB" id="A0A9Q1FE89"/>
<feature type="domain" description="Ribosome receptor lysine/proline rich" evidence="9">
    <location>
        <begin position="33"/>
        <end position="132"/>
    </location>
</feature>
<keyword evidence="11" id="KW-1185">Reference proteome</keyword>
<dbReference type="GO" id="GO:0007018">
    <property type="term" value="P:microtubule-based movement"/>
    <property type="evidence" value="ECO:0007669"/>
    <property type="project" value="InterPro"/>
</dbReference>
<proteinExistence type="predicted"/>
<evidence type="ECO:0000256" key="8">
    <source>
        <dbReference type="SAM" id="Phobius"/>
    </source>
</evidence>
<dbReference type="GO" id="GO:0015031">
    <property type="term" value="P:protein transport"/>
    <property type="evidence" value="ECO:0007669"/>
    <property type="project" value="InterPro"/>
</dbReference>
<evidence type="ECO:0000256" key="1">
    <source>
        <dbReference type="ARBA" id="ARBA00004389"/>
    </source>
</evidence>
<dbReference type="GO" id="GO:0019894">
    <property type="term" value="F:kinesin binding"/>
    <property type="evidence" value="ECO:0007669"/>
    <property type="project" value="InterPro"/>
</dbReference>
<evidence type="ECO:0000313" key="10">
    <source>
        <dbReference type="EMBL" id="KAJ8356465.1"/>
    </source>
</evidence>
<evidence type="ECO:0000256" key="7">
    <source>
        <dbReference type="SAM" id="MobiDB-lite"/>
    </source>
</evidence>
<dbReference type="EMBL" id="JAINUF010000006">
    <property type="protein sequence ID" value="KAJ8356465.1"/>
    <property type="molecule type" value="Genomic_DNA"/>
</dbReference>
<evidence type="ECO:0000259" key="9">
    <source>
        <dbReference type="Pfam" id="PF05104"/>
    </source>
</evidence>
<evidence type="ECO:0000256" key="6">
    <source>
        <dbReference type="SAM" id="Coils"/>
    </source>
</evidence>
<dbReference type="OrthoDB" id="5875463at2759"/>
<feature type="compositionally biased region" description="Low complexity" evidence="7">
    <location>
        <begin position="133"/>
        <end position="147"/>
    </location>
</feature>
<sequence>MAVDLLDSQYVLVLAPSLLLTLMFLFFRLFVREASYDEALARYRRQLRPPPTRPDACRKADRKKSKKKEDGVAGVGDGAGREGDSDSGPRDFDLTDAVVSSEEQLLPAPETADAPLTLRERKKEKKHRQPASCPALLTTCPTPLEELGPMPISVSRPVSIKSETPIPITRPPSPPPAEPVNKKGSLRKQRIEPAGVTNDLQLDSRVGQDQAPDKKEASVSKETKPQDGPTAPAAHTSTTGSRRRKSSYKKQKADPALVDEPPIQASVYIPLMDSDPVTPSHPQNEPKKKMHTRKQKNEADKERLGLKRMELLAGLHSLHLSTEEVANVATVLRERNPSALEDWHRELQTERQKVGWVEALLREQRRAAEQELSAQQAKAQGSHQEMQAAQMKFQQLRGQLEEQASHLQQENKILRDAVSRASNQRECEQSAALRKLHTEKAALMLELQQEELRRKAQEAQLHDAKRRWEDVQGFLRSVSTEREQLQAAKQELKNQLLSVESEMNSKNQEIQTLHGSLTDAMVSKEQLEHRVLELLDSTECGRPKETPQVQDLLTENKALRAQMEALQARIGSQATTLSHFEELQRLLAEKEIQRKSLEDSLNAERSSGAVWESDLQAMHTENLTLKAELQSLRAQISEQAAAQLILDQLQKSVQEKDVKIKSVEELLEVTLVKMAAKEKELEVREEELKPSSQSTVEQLRRMVQEMEERLLAELEIRTGQEETIQAMEKQVEALRADVERARLRDMEETTCSSARLQELQKLLAERDSCLSELQRQGAELRQSLEVQRKKNNELREKNWTAMEALSVTESLLQGKLVRNAKESQKALESVEMECREVLHRLLPTIPLPSSQVQNHREWLQKFEHAAKEAKGAEPTPAFGPGSEATKIWEEKLRESVEAQKLLHKDCETYKKILGETEGILKRLQSSVEEEVSWKVKLMASQEELKELKAQLTETLCRLDEGQRQGQKAAGDLCEAQRSLDLIQVETQKESLPVDLIETNCITTQKDGQKTC</sequence>
<organism evidence="10 11">
    <name type="scientific">Synaphobranchus kaupii</name>
    <name type="common">Kaup's arrowtooth eel</name>
    <dbReference type="NCBI Taxonomy" id="118154"/>
    <lineage>
        <taxon>Eukaryota</taxon>
        <taxon>Metazoa</taxon>
        <taxon>Chordata</taxon>
        <taxon>Craniata</taxon>
        <taxon>Vertebrata</taxon>
        <taxon>Euteleostomi</taxon>
        <taxon>Actinopterygii</taxon>
        <taxon>Neopterygii</taxon>
        <taxon>Teleostei</taxon>
        <taxon>Anguilliformes</taxon>
        <taxon>Synaphobranchidae</taxon>
        <taxon>Synaphobranchus</taxon>
    </lineage>
</organism>
<evidence type="ECO:0000256" key="5">
    <source>
        <dbReference type="ARBA" id="ARBA00023136"/>
    </source>
</evidence>
<reference evidence="10" key="1">
    <citation type="journal article" date="2023" name="Science">
        <title>Genome structures resolve the early diversification of teleost fishes.</title>
        <authorList>
            <person name="Parey E."/>
            <person name="Louis A."/>
            <person name="Montfort J."/>
            <person name="Bouchez O."/>
            <person name="Roques C."/>
            <person name="Iampietro C."/>
            <person name="Lluch J."/>
            <person name="Castinel A."/>
            <person name="Donnadieu C."/>
            <person name="Desvignes T."/>
            <person name="Floi Bucao C."/>
            <person name="Jouanno E."/>
            <person name="Wen M."/>
            <person name="Mejri S."/>
            <person name="Dirks R."/>
            <person name="Jansen H."/>
            <person name="Henkel C."/>
            <person name="Chen W.J."/>
            <person name="Zahm M."/>
            <person name="Cabau C."/>
            <person name="Klopp C."/>
            <person name="Thompson A.W."/>
            <person name="Robinson-Rechavi M."/>
            <person name="Braasch I."/>
            <person name="Lecointre G."/>
            <person name="Bobe J."/>
            <person name="Postlethwait J.H."/>
            <person name="Berthelot C."/>
            <person name="Roest Crollius H."/>
            <person name="Guiguen Y."/>
        </authorList>
    </citation>
    <scope>NUCLEOTIDE SEQUENCE</scope>
    <source>
        <strain evidence="10">WJC10195</strain>
    </source>
</reference>
<keyword evidence="4 8" id="KW-1133">Transmembrane helix</keyword>
<feature type="coiled-coil region" evidence="6">
    <location>
        <begin position="358"/>
        <end position="509"/>
    </location>
</feature>
<gene>
    <name evidence="10" type="ORF">SKAU_G00192590</name>
</gene>
<name>A0A9Q1FE89_SYNKA</name>
<keyword evidence="3" id="KW-0256">Endoplasmic reticulum</keyword>
<protein>
    <recommendedName>
        <fullName evidence="9">Ribosome receptor lysine/proline rich domain-containing protein</fullName>
    </recommendedName>
</protein>